<dbReference type="PROSITE" id="PS51463">
    <property type="entry name" value="P_GLUCOSE_ISOMERASE_3"/>
    <property type="match status" value="1"/>
</dbReference>
<evidence type="ECO:0000256" key="5">
    <source>
        <dbReference type="ARBA" id="ARBA00023152"/>
    </source>
</evidence>
<comment type="pathway">
    <text evidence="1 8 9">Carbohydrate degradation; glycolysis; D-glyceraldehyde 3-phosphate and glycerone phosphate from D-glucose: step 2/4.</text>
</comment>
<dbReference type="SUPFAM" id="SSF53697">
    <property type="entry name" value="SIS domain"/>
    <property type="match status" value="1"/>
</dbReference>
<dbReference type="AlphaFoldDB" id="A0A1F5YVK8"/>
<evidence type="ECO:0000256" key="9">
    <source>
        <dbReference type="RuleBase" id="RU000612"/>
    </source>
</evidence>
<dbReference type="GO" id="GO:0097367">
    <property type="term" value="F:carbohydrate derivative binding"/>
    <property type="evidence" value="ECO:0007669"/>
    <property type="project" value="InterPro"/>
</dbReference>
<dbReference type="InterPro" id="IPR001672">
    <property type="entry name" value="G6P_Isomerase"/>
</dbReference>
<dbReference type="STRING" id="1817867.A3F83_09850"/>
<dbReference type="EMBL" id="MFIX01000126">
    <property type="protein sequence ID" value="OGG03997.1"/>
    <property type="molecule type" value="Genomic_DNA"/>
</dbReference>
<evidence type="ECO:0000256" key="8">
    <source>
        <dbReference type="HAMAP-Rule" id="MF_00473"/>
    </source>
</evidence>
<dbReference type="UniPathway" id="UPA00109">
    <property type="reaction ID" value="UER00181"/>
</dbReference>
<dbReference type="GO" id="GO:0005829">
    <property type="term" value="C:cytosol"/>
    <property type="evidence" value="ECO:0007669"/>
    <property type="project" value="TreeGrafter"/>
</dbReference>
<evidence type="ECO:0000256" key="4">
    <source>
        <dbReference type="ARBA" id="ARBA00022490"/>
    </source>
</evidence>
<feature type="active site" description="Proton donor" evidence="8">
    <location>
        <position position="306"/>
    </location>
</feature>
<comment type="subcellular location">
    <subcellularLocation>
        <location evidence="8">Cytoplasm</location>
    </subcellularLocation>
</comment>
<keyword evidence="6 8" id="KW-0413">Isomerase</keyword>
<keyword evidence="4 8" id="KW-0963">Cytoplasm</keyword>
<dbReference type="GO" id="GO:0006096">
    <property type="term" value="P:glycolytic process"/>
    <property type="evidence" value="ECO:0007669"/>
    <property type="project" value="UniProtKB-UniRule"/>
</dbReference>
<keyword evidence="5 8" id="KW-0324">Glycolysis</keyword>
<dbReference type="Gene3D" id="3.40.50.10490">
    <property type="entry name" value="Glucose-6-phosphate isomerase like protein, domain 1"/>
    <property type="match status" value="2"/>
</dbReference>
<evidence type="ECO:0000256" key="3">
    <source>
        <dbReference type="ARBA" id="ARBA00022432"/>
    </source>
</evidence>
<evidence type="ECO:0000256" key="2">
    <source>
        <dbReference type="ARBA" id="ARBA00006604"/>
    </source>
</evidence>
<comment type="similarity">
    <text evidence="2 8 9">Belongs to the GPI family.</text>
</comment>
<dbReference type="Proteomes" id="UP000179129">
    <property type="component" value="Unassembled WGS sequence"/>
</dbReference>
<reference evidence="10 11" key="1">
    <citation type="journal article" date="2016" name="Nat. Commun.">
        <title>Thousands of microbial genomes shed light on interconnected biogeochemical processes in an aquifer system.</title>
        <authorList>
            <person name="Anantharaman K."/>
            <person name="Brown C.T."/>
            <person name="Hug L.A."/>
            <person name="Sharon I."/>
            <person name="Castelle C.J."/>
            <person name="Probst A.J."/>
            <person name="Thomas B.C."/>
            <person name="Singh A."/>
            <person name="Wilkins M.J."/>
            <person name="Karaoz U."/>
            <person name="Brodie E.L."/>
            <person name="Williams K.H."/>
            <person name="Hubbard S.S."/>
            <person name="Banfield J.F."/>
        </authorList>
    </citation>
    <scope>NUCLEOTIDE SEQUENCE [LARGE SCALE GENOMIC DNA]</scope>
</reference>
<organism evidence="10 11">
    <name type="scientific">Candidatus Glassbacteria bacterium RIFCSPLOWO2_12_FULL_58_11</name>
    <dbReference type="NCBI Taxonomy" id="1817867"/>
    <lineage>
        <taxon>Bacteria</taxon>
        <taxon>Candidatus Glassiibacteriota</taxon>
    </lineage>
</organism>
<accession>A0A1F5YVK8</accession>
<dbReference type="GO" id="GO:0048029">
    <property type="term" value="F:monosaccharide binding"/>
    <property type="evidence" value="ECO:0007669"/>
    <property type="project" value="TreeGrafter"/>
</dbReference>
<name>A0A1F5YVK8_9BACT</name>
<comment type="function">
    <text evidence="8">Catalyzes the reversible isomerization of glucose-6-phosphate to fructose-6-phosphate.</text>
</comment>
<dbReference type="CDD" id="cd05016">
    <property type="entry name" value="SIS_PGI_2"/>
    <property type="match status" value="1"/>
</dbReference>
<dbReference type="InterPro" id="IPR035476">
    <property type="entry name" value="SIS_PGI_1"/>
</dbReference>
<comment type="pathway">
    <text evidence="8">Carbohydrate biosynthesis; gluconeogenesis.</text>
</comment>
<dbReference type="PRINTS" id="PR00662">
    <property type="entry name" value="G6PISOMERASE"/>
</dbReference>
<keyword evidence="3 8" id="KW-0312">Gluconeogenesis</keyword>
<dbReference type="Pfam" id="PF00342">
    <property type="entry name" value="PGI"/>
    <property type="match status" value="1"/>
</dbReference>
<evidence type="ECO:0000313" key="11">
    <source>
        <dbReference type="Proteomes" id="UP000179129"/>
    </source>
</evidence>
<protein>
    <recommendedName>
        <fullName evidence="8">Glucose-6-phosphate isomerase</fullName>
        <shortName evidence="8">GPI</shortName>
        <ecNumber evidence="8">5.3.1.9</ecNumber>
    </recommendedName>
    <alternativeName>
        <fullName evidence="8">Phosphoglucose isomerase</fullName>
        <shortName evidence="8">PGI</shortName>
    </alternativeName>
    <alternativeName>
        <fullName evidence="8">Phosphohexose isomerase</fullName>
        <shortName evidence="8">PHI</shortName>
    </alternativeName>
</protein>
<dbReference type="PROSITE" id="PS00174">
    <property type="entry name" value="P_GLUCOSE_ISOMERASE_2"/>
    <property type="match status" value="1"/>
</dbReference>
<sequence length="480" mass="53757">MRGWRSNRWQRRMSLKLDYNYMMSEFVGEEHGIAEADLRGLQEVAGKIHENLLAGRRNGELGFYDLPYDTATVEKISAYARKAIKRFQNVVILGIGGSSLGPRALHSSLAGGVWANLKGRRARGNIPRFFFADNIDPDTFTQILNFAEPKYTLYVVITKSGTTGETMSQFLVIRRLLEKKLGARRVAEHLVAITDGQNGRLRNVADREKLVDFIIPDNVGGRFSIFTPVGLLPAALMGIDIRQLLAGAAFMDKRCEKPDLSSNPAYIAAALLFLADRTRGKSINVMFSYSDALYDVADWFRQLWAESLGKKDSRSGSTVHTGITPVKSLGVTDQHSQTQLYMEGPFDKVTIFLAVEQFTTSVKIPALYPELADLHYLGDHTLEELFQAERLATEYAMLQAQRPSMTITLPQINAFTLGQIFYMLEVQTAFIGGLYNINAFDQPGVELGKKFTYGLMGRQGFEKVRAGFEAREPKQEKYTA</sequence>
<proteinExistence type="inferred from homology"/>
<evidence type="ECO:0000256" key="1">
    <source>
        <dbReference type="ARBA" id="ARBA00004926"/>
    </source>
</evidence>
<evidence type="ECO:0000256" key="7">
    <source>
        <dbReference type="ARBA" id="ARBA00029321"/>
    </source>
</evidence>
<feature type="active site" evidence="8">
    <location>
        <position position="335"/>
    </location>
</feature>
<evidence type="ECO:0000256" key="6">
    <source>
        <dbReference type="ARBA" id="ARBA00023235"/>
    </source>
</evidence>
<evidence type="ECO:0000313" key="10">
    <source>
        <dbReference type="EMBL" id="OGG03997.1"/>
    </source>
</evidence>
<dbReference type="UniPathway" id="UPA00138"/>
<dbReference type="PANTHER" id="PTHR11469">
    <property type="entry name" value="GLUCOSE-6-PHOSPHATE ISOMERASE"/>
    <property type="match status" value="1"/>
</dbReference>
<dbReference type="InterPro" id="IPR046348">
    <property type="entry name" value="SIS_dom_sf"/>
</dbReference>
<dbReference type="PROSITE" id="PS00765">
    <property type="entry name" value="P_GLUCOSE_ISOMERASE_1"/>
    <property type="match status" value="1"/>
</dbReference>
<dbReference type="InterPro" id="IPR035482">
    <property type="entry name" value="SIS_PGI_2"/>
</dbReference>
<dbReference type="FunFam" id="3.40.50.10490:FF:000071">
    <property type="entry name" value="Glucose-6-phosphate isomerase"/>
    <property type="match status" value="1"/>
</dbReference>
<feature type="active site" evidence="8">
    <location>
        <position position="449"/>
    </location>
</feature>
<comment type="catalytic activity">
    <reaction evidence="7 8 9">
        <text>alpha-D-glucose 6-phosphate = beta-D-fructose 6-phosphate</text>
        <dbReference type="Rhea" id="RHEA:11816"/>
        <dbReference type="ChEBI" id="CHEBI:57634"/>
        <dbReference type="ChEBI" id="CHEBI:58225"/>
        <dbReference type="EC" id="5.3.1.9"/>
    </reaction>
</comment>
<dbReference type="InterPro" id="IPR018189">
    <property type="entry name" value="Phosphoglucose_isomerase_CS"/>
</dbReference>
<dbReference type="CDD" id="cd05015">
    <property type="entry name" value="SIS_PGI_1"/>
    <property type="match status" value="1"/>
</dbReference>
<dbReference type="FunFam" id="3.40.50.10490:FF:000016">
    <property type="entry name" value="Glucose-6-phosphate isomerase"/>
    <property type="match status" value="1"/>
</dbReference>
<dbReference type="GO" id="GO:0004347">
    <property type="term" value="F:glucose-6-phosphate isomerase activity"/>
    <property type="evidence" value="ECO:0007669"/>
    <property type="project" value="UniProtKB-UniRule"/>
</dbReference>
<dbReference type="EC" id="5.3.1.9" evidence="8"/>
<dbReference type="PANTHER" id="PTHR11469:SF1">
    <property type="entry name" value="GLUCOSE-6-PHOSPHATE ISOMERASE"/>
    <property type="match status" value="1"/>
</dbReference>
<dbReference type="HAMAP" id="MF_00473">
    <property type="entry name" value="G6P_isomerase"/>
    <property type="match status" value="1"/>
</dbReference>
<gene>
    <name evidence="8" type="primary">pgi</name>
    <name evidence="10" type="ORF">A3F83_09850</name>
</gene>
<dbReference type="GO" id="GO:0051156">
    <property type="term" value="P:glucose 6-phosphate metabolic process"/>
    <property type="evidence" value="ECO:0007669"/>
    <property type="project" value="TreeGrafter"/>
</dbReference>
<comment type="caution">
    <text evidence="10">The sequence shown here is derived from an EMBL/GenBank/DDBJ whole genome shotgun (WGS) entry which is preliminary data.</text>
</comment>
<dbReference type="GO" id="GO:0006094">
    <property type="term" value="P:gluconeogenesis"/>
    <property type="evidence" value="ECO:0007669"/>
    <property type="project" value="UniProtKB-UniRule"/>
</dbReference>